<dbReference type="SMART" id="SM00345">
    <property type="entry name" value="HTH_GNTR"/>
    <property type="match status" value="1"/>
</dbReference>
<dbReference type="PRINTS" id="PR00035">
    <property type="entry name" value="HTHGNTR"/>
</dbReference>
<dbReference type="SUPFAM" id="SSF48008">
    <property type="entry name" value="GntR ligand-binding domain-like"/>
    <property type="match status" value="1"/>
</dbReference>
<dbReference type="InterPro" id="IPR036388">
    <property type="entry name" value="WH-like_DNA-bd_sf"/>
</dbReference>
<dbReference type="InterPro" id="IPR036390">
    <property type="entry name" value="WH_DNA-bd_sf"/>
</dbReference>
<dbReference type="InterPro" id="IPR011711">
    <property type="entry name" value="GntR_C"/>
</dbReference>
<sequence>MSNLFEASKRESAVDVVVNSIKQLLMERRLKPGDKLPNELEISEGLGVSRGSVREAMKILSAFGLVDIRVGNGTYVCETPGNGLMDSLLFSFFVSNPDISNLYEFRKVFETDILELILDHYDDNALERKEIADNLEDLRVLIESKAPQSRITQNDLEFHRLLGLACHNQIAARIYAFVMDFMQASITNTHKHQNGEYVYNTHMEVYRVIESRDSSRIDEVVNKTVEVWYKLQD</sequence>
<dbReference type="Proteomes" id="UP000184245">
    <property type="component" value="Unassembled WGS sequence"/>
</dbReference>
<evidence type="ECO:0000256" key="2">
    <source>
        <dbReference type="ARBA" id="ARBA00023125"/>
    </source>
</evidence>
<gene>
    <name evidence="5" type="ORF">SAMN02745158_03659</name>
</gene>
<dbReference type="RefSeq" id="WP_072854220.1">
    <property type="nucleotide sequence ID" value="NZ_FQVI01000027.1"/>
</dbReference>
<reference evidence="5 6" key="1">
    <citation type="submission" date="2016-11" db="EMBL/GenBank/DDBJ databases">
        <authorList>
            <person name="Jaros S."/>
            <person name="Januszkiewicz K."/>
            <person name="Wedrychowicz H."/>
        </authorList>
    </citation>
    <scope>NUCLEOTIDE SEQUENCE [LARGE SCALE GENOMIC DNA]</scope>
    <source>
        <strain evidence="5 6">DSM 17459</strain>
    </source>
</reference>
<dbReference type="Gene3D" id="1.20.120.530">
    <property type="entry name" value="GntR ligand-binding domain-like"/>
    <property type="match status" value="1"/>
</dbReference>
<evidence type="ECO:0000256" key="1">
    <source>
        <dbReference type="ARBA" id="ARBA00023015"/>
    </source>
</evidence>
<dbReference type="STRING" id="1122155.SAMN02745158_03659"/>
<evidence type="ECO:0000313" key="6">
    <source>
        <dbReference type="Proteomes" id="UP000184245"/>
    </source>
</evidence>
<dbReference type="GO" id="GO:0003700">
    <property type="term" value="F:DNA-binding transcription factor activity"/>
    <property type="evidence" value="ECO:0007669"/>
    <property type="project" value="InterPro"/>
</dbReference>
<dbReference type="Gene3D" id="1.10.10.10">
    <property type="entry name" value="Winged helix-like DNA-binding domain superfamily/Winged helix DNA-binding domain"/>
    <property type="match status" value="1"/>
</dbReference>
<dbReference type="OrthoDB" id="9799482at2"/>
<proteinExistence type="predicted"/>
<evidence type="ECO:0000259" key="4">
    <source>
        <dbReference type="PROSITE" id="PS50949"/>
    </source>
</evidence>
<dbReference type="PANTHER" id="PTHR43537:SF5">
    <property type="entry name" value="UXU OPERON TRANSCRIPTIONAL REGULATOR"/>
    <property type="match status" value="1"/>
</dbReference>
<dbReference type="SMART" id="SM00895">
    <property type="entry name" value="FCD"/>
    <property type="match status" value="1"/>
</dbReference>
<dbReference type="EMBL" id="FQVI01000027">
    <property type="protein sequence ID" value="SHF41966.1"/>
    <property type="molecule type" value="Genomic_DNA"/>
</dbReference>
<dbReference type="InterPro" id="IPR008920">
    <property type="entry name" value="TF_FadR/GntR_C"/>
</dbReference>
<dbReference type="InterPro" id="IPR000524">
    <property type="entry name" value="Tscrpt_reg_HTH_GntR"/>
</dbReference>
<evidence type="ECO:0000313" key="5">
    <source>
        <dbReference type="EMBL" id="SHF41966.1"/>
    </source>
</evidence>
<organism evidence="5 6">
    <name type="scientific">Lactonifactor longoviformis DSM 17459</name>
    <dbReference type="NCBI Taxonomy" id="1122155"/>
    <lineage>
        <taxon>Bacteria</taxon>
        <taxon>Bacillati</taxon>
        <taxon>Bacillota</taxon>
        <taxon>Clostridia</taxon>
        <taxon>Eubacteriales</taxon>
        <taxon>Clostridiaceae</taxon>
        <taxon>Lactonifactor</taxon>
    </lineage>
</organism>
<keyword evidence="3" id="KW-0804">Transcription</keyword>
<feature type="domain" description="HTH gntR-type" evidence="4">
    <location>
        <begin position="11"/>
        <end position="79"/>
    </location>
</feature>
<keyword evidence="1" id="KW-0805">Transcription regulation</keyword>
<dbReference type="PROSITE" id="PS50949">
    <property type="entry name" value="HTH_GNTR"/>
    <property type="match status" value="1"/>
</dbReference>
<keyword evidence="2 5" id="KW-0238">DNA-binding</keyword>
<dbReference type="Pfam" id="PF07729">
    <property type="entry name" value="FCD"/>
    <property type="match status" value="1"/>
</dbReference>
<dbReference type="GO" id="GO:0003677">
    <property type="term" value="F:DNA binding"/>
    <property type="evidence" value="ECO:0007669"/>
    <property type="project" value="UniProtKB-KW"/>
</dbReference>
<evidence type="ECO:0000256" key="3">
    <source>
        <dbReference type="ARBA" id="ARBA00023163"/>
    </source>
</evidence>
<dbReference type="SUPFAM" id="SSF46785">
    <property type="entry name" value="Winged helix' DNA-binding domain"/>
    <property type="match status" value="1"/>
</dbReference>
<protein>
    <submittedName>
        <fullName evidence="5">DNA-binding transcriptional regulator, FadR family</fullName>
    </submittedName>
</protein>
<dbReference type="AlphaFoldDB" id="A0A1M5BHR9"/>
<accession>A0A1M5BHR9</accession>
<name>A0A1M5BHR9_9CLOT</name>
<dbReference type="CDD" id="cd07377">
    <property type="entry name" value="WHTH_GntR"/>
    <property type="match status" value="1"/>
</dbReference>
<dbReference type="Pfam" id="PF00392">
    <property type="entry name" value="GntR"/>
    <property type="match status" value="1"/>
</dbReference>
<keyword evidence="6" id="KW-1185">Reference proteome</keyword>
<dbReference type="PANTHER" id="PTHR43537">
    <property type="entry name" value="TRANSCRIPTIONAL REGULATOR, GNTR FAMILY"/>
    <property type="match status" value="1"/>
</dbReference>